<feature type="domain" description="Translation initiation factor 5A C-terminal" evidence="4">
    <location>
        <begin position="79"/>
        <end position="144"/>
    </location>
</feature>
<dbReference type="InterPro" id="IPR014722">
    <property type="entry name" value="Rib_uL2_dom2"/>
</dbReference>
<dbReference type="GeneID" id="14925542"/>
<dbReference type="GO" id="GO:0043022">
    <property type="term" value="F:ribosome binding"/>
    <property type="evidence" value="ECO:0007669"/>
    <property type="project" value="InterPro"/>
</dbReference>
<keyword evidence="6" id="KW-0396">Initiation factor</keyword>
<protein>
    <submittedName>
        <fullName evidence="6">Eukaryotic translation initiation factor 5a-2, putative</fullName>
    </submittedName>
</protein>
<keyword evidence="2" id="KW-0648">Protein biosynthesis</keyword>
<dbReference type="InterPro" id="IPR012340">
    <property type="entry name" value="NA-bd_OB-fold"/>
</dbReference>
<dbReference type="GO" id="GO:0045901">
    <property type="term" value="P:positive regulation of translational elongation"/>
    <property type="evidence" value="ECO:0007669"/>
    <property type="project" value="InterPro"/>
</dbReference>
<dbReference type="InterPro" id="IPR019769">
    <property type="entry name" value="Trans_elong_IF5A_hypusine_site"/>
</dbReference>
<dbReference type="OrthoDB" id="9975114at2759"/>
<dbReference type="InterPro" id="IPR020189">
    <property type="entry name" value="IF5A_C"/>
</dbReference>
<reference evidence="6 7" key="1">
    <citation type="journal article" date="2013" name="Genome Biol.">
        <title>Genome of Acanthamoeba castellanii highlights extensive lateral gene transfer and early evolution of tyrosine kinase signaling.</title>
        <authorList>
            <person name="Clarke M."/>
            <person name="Lohan A.J."/>
            <person name="Liu B."/>
            <person name="Lagkouvardos I."/>
            <person name="Roy S."/>
            <person name="Zafar N."/>
            <person name="Bertelli C."/>
            <person name="Schilde C."/>
            <person name="Kianianmomeni A."/>
            <person name="Burglin T.R."/>
            <person name="Frech C."/>
            <person name="Turcotte B."/>
            <person name="Kopec K.O."/>
            <person name="Synnott J.M."/>
            <person name="Choo C."/>
            <person name="Paponov I."/>
            <person name="Finkler A."/>
            <person name="Soon Heng Tan C."/>
            <person name="Hutchins A.P."/>
            <person name="Weinmeier T."/>
            <person name="Rattei T."/>
            <person name="Chu J.S."/>
            <person name="Gimenez G."/>
            <person name="Irimia M."/>
            <person name="Rigden D.J."/>
            <person name="Fitzpatrick D.A."/>
            <person name="Lorenzo-Morales J."/>
            <person name="Bateman A."/>
            <person name="Chiu C.H."/>
            <person name="Tang P."/>
            <person name="Hegemann P."/>
            <person name="Fromm H."/>
            <person name="Raoult D."/>
            <person name="Greub G."/>
            <person name="Miranda-Saavedra D."/>
            <person name="Chen N."/>
            <person name="Nash P."/>
            <person name="Ginger M.L."/>
            <person name="Horn M."/>
            <person name="Schaap P."/>
            <person name="Caler L."/>
            <person name="Loftus B."/>
        </authorList>
    </citation>
    <scope>NUCLEOTIDE SEQUENCE [LARGE SCALE GENOMIC DNA]</scope>
    <source>
        <strain evidence="6 7">Neff</strain>
    </source>
</reference>
<dbReference type="Proteomes" id="UP000011083">
    <property type="component" value="Unassembled WGS sequence"/>
</dbReference>
<keyword evidence="3" id="KW-0385">Hypusine</keyword>
<name>L8HG61_ACACF</name>
<evidence type="ECO:0000313" key="6">
    <source>
        <dbReference type="EMBL" id="ELR24524.1"/>
    </source>
</evidence>
<gene>
    <name evidence="6" type="ORF">ACA1_326180</name>
</gene>
<dbReference type="STRING" id="1257118.L8HG61"/>
<dbReference type="OMA" id="AKCHIIG"/>
<comment type="similarity">
    <text evidence="1">Belongs to the eIF-5A family.</text>
</comment>
<dbReference type="PROSITE" id="PS00302">
    <property type="entry name" value="IF5A_HYPUSINE"/>
    <property type="match status" value="1"/>
</dbReference>
<dbReference type="EMBL" id="KB007813">
    <property type="protein sequence ID" value="ELR24524.1"/>
    <property type="molecule type" value="Genomic_DNA"/>
</dbReference>
<evidence type="ECO:0000256" key="1">
    <source>
        <dbReference type="ARBA" id="ARBA00006016"/>
    </source>
</evidence>
<evidence type="ECO:0000256" key="3">
    <source>
        <dbReference type="ARBA" id="ARBA00023071"/>
    </source>
</evidence>
<dbReference type="InterPro" id="IPR001884">
    <property type="entry name" value="IF5A-like"/>
</dbReference>
<organism evidence="6 7">
    <name type="scientific">Acanthamoeba castellanii (strain ATCC 30010 / Neff)</name>
    <dbReference type="NCBI Taxonomy" id="1257118"/>
    <lineage>
        <taxon>Eukaryota</taxon>
        <taxon>Amoebozoa</taxon>
        <taxon>Discosea</taxon>
        <taxon>Longamoebia</taxon>
        <taxon>Centramoebida</taxon>
        <taxon>Acanthamoebidae</taxon>
        <taxon>Acanthamoeba</taxon>
    </lineage>
</organism>
<evidence type="ECO:0000259" key="4">
    <source>
        <dbReference type="Pfam" id="PF01287"/>
    </source>
</evidence>
<evidence type="ECO:0000256" key="2">
    <source>
        <dbReference type="ARBA" id="ARBA00022917"/>
    </source>
</evidence>
<dbReference type="VEuPathDB" id="AmoebaDB:ACA1_326180"/>
<sequence>MASSDDENVSFKKASAVRKGDIVLLKATHPAKVVEMSTSKTGKHGSAKCHLIGLDIFTGKKIEAICGSTDDVTFPDLDKVDMLLKEVKEDGRLVASDRSGETFTDIQIASGQLSDNLKKAHAAGKPLTLCVVTCMGKRVVTTYKERKNGRD</sequence>
<dbReference type="InterPro" id="IPR008991">
    <property type="entry name" value="Translation_prot_SH3-like_sf"/>
</dbReference>
<dbReference type="AlphaFoldDB" id="L8HG61"/>
<evidence type="ECO:0000313" key="7">
    <source>
        <dbReference type="Proteomes" id="UP000011083"/>
    </source>
</evidence>
<dbReference type="SUPFAM" id="SSF50104">
    <property type="entry name" value="Translation proteins SH3-like domain"/>
    <property type="match status" value="1"/>
</dbReference>
<dbReference type="Pfam" id="PF01287">
    <property type="entry name" value="eIF-5a"/>
    <property type="match status" value="1"/>
</dbReference>
<dbReference type="PANTHER" id="PTHR11673">
    <property type="entry name" value="TRANSLATION INITIATION FACTOR 5A FAMILY MEMBER"/>
    <property type="match status" value="1"/>
</dbReference>
<dbReference type="GO" id="GO:0003723">
    <property type="term" value="F:RNA binding"/>
    <property type="evidence" value="ECO:0007669"/>
    <property type="project" value="InterPro"/>
</dbReference>
<dbReference type="GO" id="GO:0045905">
    <property type="term" value="P:positive regulation of translational termination"/>
    <property type="evidence" value="ECO:0007669"/>
    <property type="project" value="InterPro"/>
</dbReference>
<dbReference type="GO" id="GO:0003743">
    <property type="term" value="F:translation initiation factor activity"/>
    <property type="evidence" value="ECO:0007669"/>
    <property type="project" value="UniProtKB-KW"/>
</dbReference>
<dbReference type="Pfam" id="PF21485">
    <property type="entry name" value="IF5A-like_N"/>
    <property type="match status" value="1"/>
</dbReference>
<dbReference type="PIRSF" id="PIRSF003025">
    <property type="entry name" value="eIF5A"/>
    <property type="match status" value="1"/>
</dbReference>
<evidence type="ECO:0000259" key="5">
    <source>
        <dbReference type="Pfam" id="PF21485"/>
    </source>
</evidence>
<dbReference type="SUPFAM" id="SSF50249">
    <property type="entry name" value="Nucleic acid-binding proteins"/>
    <property type="match status" value="1"/>
</dbReference>
<dbReference type="Gene3D" id="2.30.30.30">
    <property type="match status" value="1"/>
</dbReference>
<dbReference type="SMR" id="L8HG61"/>
<keyword evidence="7" id="KW-1185">Reference proteome</keyword>
<dbReference type="GO" id="GO:0003746">
    <property type="term" value="F:translation elongation factor activity"/>
    <property type="evidence" value="ECO:0007669"/>
    <property type="project" value="InterPro"/>
</dbReference>
<dbReference type="Gene3D" id="2.40.50.140">
    <property type="entry name" value="Nucleic acid-binding proteins"/>
    <property type="match status" value="1"/>
</dbReference>
<feature type="domain" description="Translation initiation factor 5A-like N-terminal" evidence="5">
    <location>
        <begin position="12"/>
        <end position="69"/>
    </location>
</feature>
<dbReference type="RefSeq" id="XP_004367797.1">
    <property type="nucleotide sequence ID" value="XM_004367740.1"/>
</dbReference>
<dbReference type="KEGG" id="acan:ACA1_326180"/>
<dbReference type="InterPro" id="IPR048670">
    <property type="entry name" value="IF5A-like_N"/>
</dbReference>
<accession>L8HG61</accession>
<proteinExistence type="inferred from homology"/>